<sequence length="558" mass="62580">MIRSITSLSTFNLRKICFRSPILLRRNMSNQEEVSRLDENISAISKWFSGPRYKSVKRPYTATDVASKRGLFPVSDTQNYLPRKLWKLLEKHKQERTPLHTIGAIDPVQASQMAREGLELCYVSGWASSSVLAANNEVGPDLADYAYTTVPNQVDRIHKSLLLRDRIHTHERISLHDTSSPRTDYLLPIIADADTGHGGLSAVMKLVKFFVEAGTSAIHIEDQLHGGKKCGHQAGKVLVPFSEHINRLNAARMQCDILGSEMLLIARTDSESARLISSNIDVRDHEFILGITTNGKGLAETLYDIERSHPERVDSEEAAWLASNKLLTFSQAAIDEMHNADISINKIEEFKYLVKGLSNQEARSLARGILGREVIWDWDAPRTREGYYQYQGGIDSAVKRTLAFAPFADMLWLETKKPDLIQAQSFAKILTDAFPEKYLVYNLSPSFNWSAHGFTDETLKSFVWDLARSGFVLQLISLAGLHCNAAITCHLSREFKTQGMLAYVNLIQNQERELGCDVLTHQKWSGATYIDEILSKIVCGNSGTRASGNDSTENTFLI</sequence>
<comment type="caution">
    <text evidence="7">The sequence shown here is derived from an EMBL/GenBank/DDBJ whole genome shotgun (WGS) entry which is preliminary data.</text>
</comment>
<evidence type="ECO:0000256" key="4">
    <source>
        <dbReference type="PIRSR" id="PIRSR001362-1"/>
    </source>
</evidence>
<evidence type="ECO:0000256" key="3">
    <source>
        <dbReference type="PIRNR" id="PIRNR001362"/>
    </source>
</evidence>
<feature type="binding site" evidence="5">
    <location>
        <begin position="124"/>
        <end position="126"/>
    </location>
    <ligand>
        <name>substrate</name>
    </ligand>
</feature>
<dbReference type="GO" id="GO:0046421">
    <property type="term" value="F:methylisocitrate lyase activity"/>
    <property type="evidence" value="ECO:0007669"/>
    <property type="project" value="TreeGrafter"/>
</dbReference>
<feature type="binding site" evidence="5">
    <location>
        <position position="477"/>
    </location>
    <ligand>
        <name>substrate</name>
    </ligand>
</feature>
<dbReference type="CDD" id="cd00377">
    <property type="entry name" value="ICL_PEPM"/>
    <property type="match status" value="1"/>
</dbReference>
<dbReference type="InterPro" id="IPR018523">
    <property type="entry name" value="Isocitrate_lyase_ph_CS"/>
</dbReference>
<name>A0A1U7LTF6_NEOID</name>
<keyword evidence="6" id="KW-0479">Metal-binding</keyword>
<dbReference type="Gene3D" id="1.10.10.850">
    <property type="match status" value="1"/>
</dbReference>
<proteinExistence type="inferred from homology"/>
<accession>A0A1U7LTF6</accession>
<dbReference type="STRING" id="1198029.A0A1U7LTF6"/>
<gene>
    <name evidence="7" type="ORF">NEOLI_004206</name>
</gene>
<dbReference type="OrthoDB" id="4078635at2759"/>
<dbReference type="GO" id="GO:0005759">
    <property type="term" value="C:mitochondrial matrix"/>
    <property type="evidence" value="ECO:0007669"/>
    <property type="project" value="TreeGrafter"/>
</dbReference>
<evidence type="ECO:0000313" key="7">
    <source>
        <dbReference type="EMBL" id="OLL25947.1"/>
    </source>
</evidence>
<comment type="similarity">
    <text evidence="1 3">Belongs to the isocitrate lyase/PEP mutase superfamily. Isocitrate lyase family.</text>
</comment>
<dbReference type="InterPro" id="IPR006254">
    <property type="entry name" value="Isocitrate_lyase"/>
</dbReference>
<evidence type="ECO:0000313" key="8">
    <source>
        <dbReference type="Proteomes" id="UP000186594"/>
    </source>
</evidence>
<keyword evidence="6" id="KW-0460">Magnesium</keyword>
<dbReference type="InterPro" id="IPR015813">
    <property type="entry name" value="Pyrv/PenolPyrv_kinase-like_dom"/>
</dbReference>
<dbReference type="PROSITE" id="PS00161">
    <property type="entry name" value="ISOCITRATE_LYASE"/>
    <property type="match status" value="1"/>
</dbReference>
<dbReference type="EMBL" id="LXFE01000277">
    <property type="protein sequence ID" value="OLL25947.1"/>
    <property type="molecule type" value="Genomic_DNA"/>
</dbReference>
<feature type="binding site" evidence="5">
    <location>
        <position position="267"/>
    </location>
    <ligand>
        <name>substrate</name>
    </ligand>
</feature>
<dbReference type="OMA" id="TVPHADF"/>
<evidence type="ECO:0000256" key="6">
    <source>
        <dbReference type="PIRSR" id="PIRSR001362-3"/>
    </source>
</evidence>
<feature type="binding site" evidence="5">
    <location>
        <begin position="231"/>
        <end position="232"/>
    </location>
    <ligand>
        <name>substrate</name>
    </ligand>
</feature>
<dbReference type="InterPro" id="IPR039556">
    <property type="entry name" value="ICL/PEPM"/>
</dbReference>
<protein>
    <recommendedName>
        <fullName evidence="3">Isocitrate lyase</fullName>
    </recommendedName>
</protein>
<dbReference type="GO" id="GO:0046872">
    <property type="term" value="F:metal ion binding"/>
    <property type="evidence" value="ECO:0007669"/>
    <property type="project" value="UniProtKB-KW"/>
</dbReference>
<dbReference type="NCBIfam" id="TIGR01346">
    <property type="entry name" value="isocit_lyase"/>
    <property type="match status" value="1"/>
</dbReference>
<feature type="active site" description="Proton acceptor" evidence="4">
    <location>
        <position position="230"/>
    </location>
</feature>
<dbReference type="Pfam" id="PF00463">
    <property type="entry name" value="ICL"/>
    <property type="match status" value="1"/>
</dbReference>
<dbReference type="Gene3D" id="3.20.20.60">
    <property type="entry name" value="Phosphoenolpyruvate-binding domains"/>
    <property type="match status" value="1"/>
</dbReference>
<reference evidence="7 8" key="1">
    <citation type="submission" date="2016-04" db="EMBL/GenBank/DDBJ databases">
        <title>Evolutionary innovation and constraint leading to complex multicellularity in the Ascomycota.</title>
        <authorList>
            <person name="Cisse O."/>
            <person name="Nguyen A."/>
            <person name="Hewitt D.A."/>
            <person name="Jedd G."/>
            <person name="Stajich J.E."/>
        </authorList>
    </citation>
    <scope>NUCLEOTIDE SEQUENCE [LARGE SCALE GENOMIC DNA]</scope>
    <source>
        <strain evidence="7 8">DAH-3</strain>
    </source>
</reference>
<dbReference type="GO" id="GO:0019629">
    <property type="term" value="P:propionate catabolic process, 2-methylcitrate cycle"/>
    <property type="evidence" value="ECO:0007669"/>
    <property type="project" value="TreeGrafter"/>
</dbReference>
<dbReference type="PANTHER" id="PTHR21631">
    <property type="entry name" value="ISOCITRATE LYASE/MALATE SYNTHASE"/>
    <property type="match status" value="1"/>
</dbReference>
<keyword evidence="2 3" id="KW-0456">Lyase</keyword>
<dbReference type="PIRSF" id="PIRSF001362">
    <property type="entry name" value="Isocit_lyase"/>
    <property type="match status" value="1"/>
</dbReference>
<keyword evidence="8" id="KW-1185">Reference proteome</keyword>
<feature type="binding site" evidence="6">
    <location>
        <position position="192"/>
    </location>
    <ligand>
        <name>Mg(2+)</name>
        <dbReference type="ChEBI" id="CHEBI:18420"/>
    </ligand>
</feature>
<organism evidence="7 8">
    <name type="scientific">Neolecta irregularis (strain DAH-3)</name>
    <dbReference type="NCBI Taxonomy" id="1198029"/>
    <lineage>
        <taxon>Eukaryota</taxon>
        <taxon>Fungi</taxon>
        <taxon>Dikarya</taxon>
        <taxon>Ascomycota</taxon>
        <taxon>Taphrinomycotina</taxon>
        <taxon>Neolectales</taxon>
        <taxon>Neolectaceae</taxon>
        <taxon>Neolecta</taxon>
    </lineage>
</organism>
<dbReference type="SUPFAM" id="SSF51621">
    <property type="entry name" value="Phosphoenolpyruvate/pyruvate domain"/>
    <property type="match status" value="1"/>
</dbReference>
<dbReference type="AlphaFoldDB" id="A0A1U7LTF6"/>
<dbReference type="InterPro" id="IPR040442">
    <property type="entry name" value="Pyrv_kinase-like_dom_sf"/>
</dbReference>
<comment type="cofactor">
    <cofactor evidence="6">
        <name>Mg(2+)</name>
        <dbReference type="ChEBI" id="CHEBI:18420"/>
    </cofactor>
    <text evidence="6">Can also use Mn(2+) ion.</text>
</comment>
<feature type="binding site" evidence="5">
    <location>
        <begin position="442"/>
        <end position="446"/>
    </location>
    <ligand>
        <name>substrate</name>
    </ligand>
</feature>
<dbReference type="GO" id="GO:0004451">
    <property type="term" value="F:isocitrate lyase activity"/>
    <property type="evidence" value="ECO:0007669"/>
    <property type="project" value="InterPro"/>
</dbReference>
<evidence type="ECO:0000256" key="1">
    <source>
        <dbReference type="ARBA" id="ARBA00005704"/>
    </source>
</evidence>
<evidence type="ECO:0000256" key="2">
    <source>
        <dbReference type="ARBA" id="ARBA00023239"/>
    </source>
</evidence>
<evidence type="ECO:0000256" key="5">
    <source>
        <dbReference type="PIRSR" id="PIRSR001362-2"/>
    </source>
</evidence>
<dbReference type="PANTHER" id="PTHR21631:SF13">
    <property type="entry name" value="MITOCHONDRIAL 2-METHYLISOCITRATE LYASE ICL2"/>
    <property type="match status" value="1"/>
</dbReference>
<dbReference type="Proteomes" id="UP000186594">
    <property type="component" value="Unassembled WGS sequence"/>
</dbReference>